<evidence type="ECO:0000313" key="16">
    <source>
        <dbReference type="Proteomes" id="UP000694941"/>
    </source>
</evidence>
<evidence type="ECO:0000256" key="13">
    <source>
        <dbReference type="SAM" id="Phobius"/>
    </source>
</evidence>
<feature type="transmembrane region" description="Helical" evidence="13">
    <location>
        <begin position="450"/>
        <end position="470"/>
    </location>
</feature>
<gene>
    <name evidence="17" type="primary">LOC111089266</name>
</gene>
<feature type="domain" description="Ionotropic glutamate receptor C-terminal" evidence="14">
    <location>
        <begin position="86"/>
        <end position="419"/>
    </location>
</feature>
<feature type="domain" description="Ionotropic glutamate receptor L-glutamate and glycine-binding" evidence="15">
    <location>
        <begin position="74"/>
        <end position="135"/>
    </location>
</feature>
<evidence type="ECO:0000256" key="10">
    <source>
        <dbReference type="ARBA" id="ARBA00023180"/>
    </source>
</evidence>
<dbReference type="Pfam" id="PF10613">
    <property type="entry name" value="Lig_chan-Glu_bd"/>
    <property type="match status" value="1"/>
</dbReference>
<dbReference type="PANTHER" id="PTHR42643">
    <property type="entry name" value="IONOTROPIC RECEPTOR 20A-RELATED"/>
    <property type="match status" value="1"/>
</dbReference>
<sequence length="496" mass="57002">MTSVFTSIFKYFISTMLKLALFLGITLLHKYIVRGKDNCSMDPCVVFPGKPTETKDNFPAHQFCLRIVVDEWRPLVELKNSSGDGCVFITGPMFIFLSEMAKLLNFSYTLVTASDRKWGVIENGTWSGMVGMLHRGEADLGLGPFSANLQRYDVAEFTNPLFVEHLTILLGKVKDENKPYSFLKTFRWEVWASILLALFVVCMVYCLIFLVTSKEKVDPNFVVKKLVALFGCICTQGMPQLPSCTSGRLLIGFWWIGLVILTNSFSGNIKAWLLFRDSQDRIQNLQDLLKFPDIIPIVEKGTSTEALFKTSEDRLYRKIWKRILQHNDSLVHPEKLNSDEVLDKVARGTHALISSEISIFYSLSLRYERQKSCNFYLAKEHFHAKSRVILLRRNSSLGGFQEELNFRMATVMESGFFSHNLQQALQNFTKCLHTSEDTSRPLKLEDVKGLFIMLSIGLILSLFALASEIWHNRAKTRKLKRSRRKEIHKCKFKYIF</sequence>
<keyword evidence="10" id="KW-0325">Glycoprotein</keyword>
<keyword evidence="11" id="KW-1071">Ligand-gated ion channel</keyword>
<keyword evidence="12" id="KW-0407">Ion channel</keyword>
<protein>
    <submittedName>
        <fullName evidence="17">Glutamate receptor ionotropic, kainate 1-like isoform X1</fullName>
    </submittedName>
</protein>
<keyword evidence="7" id="KW-0406">Ion transport</keyword>
<dbReference type="PANTHER" id="PTHR42643:SF24">
    <property type="entry name" value="IONOTROPIC RECEPTOR 60A"/>
    <property type="match status" value="1"/>
</dbReference>
<evidence type="ECO:0000256" key="1">
    <source>
        <dbReference type="ARBA" id="ARBA00004651"/>
    </source>
</evidence>
<evidence type="ECO:0000256" key="7">
    <source>
        <dbReference type="ARBA" id="ARBA00023065"/>
    </source>
</evidence>
<comment type="subcellular location">
    <subcellularLocation>
        <location evidence="1">Cell membrane</location>
        <topology evidence="1">Multi-pass membrane protein</topology>
    </subcellularLocation>
</comment>
<dbReference type="InterPro" id="IPR019594">
    <property type="entry name" value="Glu/Gly-bd"/>
</dbReference>
<evidence type="ECO:0000256" key="8">
    <source>
        <dbReference type="ARBA" id="ARBA00023136"/>
    </source>
</evidence>
<proteinExistence type="inferred from homology"/>
<evidence type="ECO:0000259" key="15">
    <source>
        <dbReference type="SMART" id="SM00918"/>
    </source>
</evidence>
<dbReference type="SMART" id="SM00918">
    <property type="entry name" value="Lig_chan-Glu_bd"/>
    <property type="match status" value="1"/>
</dbReference>
<keyword evidence="6 13" id="KW-1133">Transmembrane helix</keyword>
<keyword evidence="4" id="KW-1003">Cell membrane</keyword>
<keyword evidence="9" id="KW-0675">Receptor</keyword>
<evidence type="ECO:0000256" key="4">
    <source>
        <dbReference type="ARBA" id="ARBA00022475"/>
    </source>
</evidence>
<evidence type="ECO:0000256" key="5">
    <source>
        <dbReference type="ARBA" id="ARBA00022692"/>
    </source>
</evidence>
<accession>A0ABM1TMQ2</accession>
<dbReference type="RefSeq" id="XP_022257158.1">
    <property type="nucleotide sequence ID" value="XM_022401450.1"/>
</dbReference>
<evidence type="ECO:0000256" key="11">
    <source>
        <dbReference type="ARBA" id="ARBA00023286"/>
    </source>
</evidence>
<organism evidence="16 17">
    <name type="scientific">Limulus polyphemus</name>
    <name type="common">Atlantic horseshoe crab</name>
    <dbReference type="NCBI Taxonomy" id="6850"/>
    <lineage>
        <taxon>Eukaryota</taxon>
        <taxon>Metazoa</taxon>
        <taxon>Ecdysozoa</taxon>
        <taxon>Arthropoda</taxon>
        <taxon>Chelicerata</taxon>
        <taxon>Merostomata</taxon>
        <taxon>Xiphosura</taxon>
        <taxon>Limulidae</taxon>
        <taxon>Limulus</taxon>
    </lineage>
</organism>
<evidence type="ECO:0000256" key="2">
    <source>
        <dbReference type="ARBA" id="ARBA00008685"/>
    </source>
</evidence>
<dbReference type="Gene3D" id="3.40.190.10">
    <property type="entry name" value="Periplasmic binding protein-like II"/>
    <property type="match status" value="2"/>
</dbReference>
<dbReference type="Proteomes" id="UP000694941">
    <property type="component" value="Unplaced"/>
</dbReference>
<name>A0ABM1TMQ2_LIMPO</name>
<feature type="transmembrane region" description="Helical" evidence="13">
    <location>
        <begin position="253"/>
        <end position="275"/>
    </location>
</feature>
<dbReference type="Pfam" id="PF00060">
    <property type="entry name" value="Lig_chan"/>
    <property type="match status" value="1"/>
</dbReference>
<keyword evidence="5 13" id="KW-0812">Transmembrane</keyword>
<dbReference type="SUPFAM" id="SSF53850">
    <property type="entry name" value="Periplasmic binding protein-like II"/>
    <property type="match status" value="1"/>
</dbReference>
<feature type="transmembrane region" description="Helical" evidence="13">
    <location>
        <begin position="12"/>
        <end position="33"/>
    </location>
</feature>
<dbReference type="GeneID" id="111089266"/>
<keyword evidence="16" id="KW-1185">Reference proteome</keyword>
<evidence type="ECO:0000256" key="9">
    <source>
        <dbReference type="ARBA" id="ARBA00023170"/>
    </source>
</evidence>
<evidence type="ECO:0000256" key="12">
    <source>
        <dbReference type="ARBA" id="ARBA00023303"/>
    </source>
</evidence>
<reference evidence="17" key="1">
    <citation type="submission" date="2025-08" db="UniProtKB">
        <authorList>
            <consortium name="RefSeq"/>
        </authorList>
    </citation>
    <scope>IDENTIFICATION</scope>
    <source>
        <tissue evidence="17">Muscle</tissue>
    </source>
</reference>
<feature type="transmembrane region" description="Helical" evidence="13">
    <location>
        <begin position="190"/>
        <end position="211"/>
    </location>
</feature>
<dbReference type="InterPro" id="IPR001320">
    <property type="entry name" value="Iontro_rcpt_C"/>
</dbReference>
<keyword evidence="3" id="KW-0813">Transport</keyword>
<keyword evidence="8 13" id="KW-0472">Membrane</keyword>
<dbReference type="SMART" id="SM00079">
    <property type="entry name" value="PBPe"/>
    <property type="match status" value="1"/>
</dbReference>
<evidence type="ECO:0000259" key="14">
    <source>
        <dbReference type="SMART" id="SM00079"/>
    </source>
</evidence>
<evidence type="ECO:0000256" key="3">
    <source>
        <dbReference type="ARBA" id="ARBA00022448"/>
    </source>
</evidence>
<dbReference type="InterPro" id="IPR052192">
    <property type="entry name" value="Insect_Ionotropic_Sensory_Rcpt"/>
</dbReference>
<evidence type="ECO:0000313" key="17">
    <source>
        <dbReference type="RefSeq" id="XP_022257158.1"/>
    </source>
</evidence>
<evidence type="ECO:0000256" key="6">
    <source>
        <dbReference type="ARBA" id="ARBA00022989"/>
    </source>
</evidence>
<comment type="similarity">
    <text evidence="2">Belongs to the glutamate-gated ion channel (TC 1.A.10.1) family.</text>
</comment>